<comment type="caution">
    <text evidence="1">The sequence shown here is derived from an EMBL/GenBank/DDBJ whole genome shotgun (WGS) entry which is preliminary data.</text>
</comment>
<proteinExistence type="predicted"/>
<name>A0AAP4A320_PAEPO</name>
<evidence type="ECO:0000313" key="2">
    <source>
        <dbReference type="Proteomes" id="UP001229409"/>
    </source>
</evidence>
<organism evidence="1 2">
    <name type="scientific">Paenibacillus polymyxa</name>
    <name type="common">Bacillus polymyxa</name>
    <dbReference type="NCBI Taxonomy" id="1406"/>
    <lineage>
        <taxon>Bacteria</taxon>
        <taxon>Bacillati</taxon>
        <taxon>Bacillota</taxon>
        <taxon>Bacilli</taxon>
        <taxon>Bacillales</taxon>
        <taxon>Paenibacillaceae</taxon>
        <taxon>Paenibacillus</taxon>
    </lineage>
</organism>
<accession>A0AAP4A320</accession>
<dbReference type="RefSeq" id="WP_279836158.1">
    <property type="nucleotide sequence ID" value="NZ_JARVWT010000016.1"/>
</dbReference>
<dbReference type="Proteomes" id="UP001229409">
    <property type="component" value="Unassembled WGS sequence"/>
</dbReference>
<gene>
    <name evidence="1" type="ORF">QDS18_25690</name>
</gene>
<dbReference type="EMBL" id="JARVWT010000016">
    <property type="protein sequence ID" value="MDH2334270.1"/>
    <property type="molecule type" value="Genomic_DNA"/>
</dbReference>
<reference evidence="1" key="1">
    <citation type="submission" date="2023-04" db="EMBL/GenBank/DDBJ databases">
        <title>Uncovering the Secrets of Slow-Growing Bacteria in Tropical Savanna Soil through Cultivation and Genomic Analysis.</title>
        <authorList>
            <person name="Goncalves O.S."/>
            <person name="Santana M.F."/>
        </authorList>
    </citation>
    <scope>NUCLEOTIDE SEQUENCE</scope>
    <source>
        <strain evidence="1">ANTI</strain>
    </source>
</reference>
<dbReference type="AlphaFoldDB" id="A0AAP4A320"/>
<sequence length="90" mass="10478">MNGLTKEQQETFEDAIRNLREAVDAMWNSIKESFAPLIEALIKFTADDLKWLSESSSYISPACMKLNYQQMLRPQVIDRRPVRIVARTRC</sequence>
<evidence type="ECO:0000313" key="1">
    <source>
        <dbReference type="EMBL" id="MDH2334270.1"/>
    </source>
</evidence>
<protein>
    <submittedName>
        <fullName evidence="1">Uncharacterized protein</fullName>
    </submittedName>
</protein>